<dbReference type="Pfam" id="PF04357">
    <property type="entry name" value="TamB"/>
    <property type="match status" value="1"/>
</dbReference>
<comment type="caution">
    <text evidence="6">The sequence shown here is derived from an EMBL/GenBank/DDBJ whole genome shotgun (WGS) entry which is preliminary data.</text>
</comment>
<name>A0A917DUB3_9BACT</name>
<keyword evidence="2" id="KW-0812">Transmembrane</keyword>
<comment type="subcellular location">
    <subcellularLocation>
        <location evidence="1">Membrane</location>
        <topology evidence="1">Single-pass membrane protein</topology>
    </subcellularLocation>
</comment>
<dbReference type="PANTHER" id="PTHR36985">
    <property type="entry name" value="TRANSLOCATION AND ASSEMBLY MODULE SUBUNIT TAMB"/>
    <property type="match status" value="1"/>
</dbReference>
<dbReference type="PANTHER" id="PTHR36985:SF1">
    <property type="entry name" value="TRANSLOCATION AND ASSEMBLY MODULE SUBUNIT TAMB"/>
    <property type="match status" value="1"/>
</dbReference>
<evidence type="ECO:0000256" key="4">
    <source>
        <dbReference type="ARBA" id="ARBA00023136"/>
    </source>
</evidence>
<dbReference type="Proteomes" id="UP000609064">
    <property type="component" value="Unassembled WGS sequence"/>
</dbReference>
<evidence type="ECO:0000259" key="5">
    <source>
        <dbReference type="Pfam" id="PF04357"/>
    </source>
</evidence>
<gene>
    <name evidence="6" type="ORF">GCM10011514_39040</name>
</gene>
<evidence type="ECO:0000256" key="3">
    <source>
        <dbReference type="ARBA" id="ARBA00022989"/>
    </source>
</evidence>
<evidence type="ECO:0000313" key="6">
    <source>
        <dbReference type="EMBL" id="GGD71137.1"/>
    </source>
</evidence>
<evidence type="ECO:0000256" key="1">
    <source>
        <dbReference type="ARBA" id="ARBA00004167"/>
    </source>
</evidence>
<dbReference type="EMBL" id="BMKK01000009">
    <property type="protein sequence ID" value="GGD71137.1"/>
    <property type="molecule type" value="Genomic_DNA"/>
</dbReference>
<proteinExistence type="predicted"/>
<keyword evidence="7" id="KW-1185">Reference proteome</keyword>
<keyword evidence="4" id="KW-0472">Membrane</keyword>
<keyword evidence="3" id="KW-1133">Transmembrane helix</keyword>
<organism evidence="6 7">
    <name type="scientific">Emticicia aquatilis</name>
    <dbReference type="NCBI Taxonomy" id="1537369"/>
    <lineage>
        <taxon>Bacteria</taxon>
        <taxon>Pseudomonadati</taxon>
        <taxon>Bacteroidota</taxon>
        <taxon>Cytophagia</taxon>
        <taxon>Cytophagales</taxon>
        <taxon>Leadbetterellaceae</taxon>
        <taxon>Emticicia</taxon>
    </lineage>
</organism>
<dbReference type="GO" id="GO:0005886">
    <property type="term" value="C:plasma membrane"/>
    <property type="evidence" value="ECO:0007669"/>
    <property type="project" value="InterPro"/>
</dbReference>
<reference evidence="6" key="2">
    <citation type="submission" date="2020-09" db="EMBL/GenBank/DDBJ databases">
        <authorList>
            <person name="Sun Q."/>
            <person name="Zhou Y."/>
        </authorList>
    </citation>
    <scope>NUCLEOTIDE SEQUENCE</scope>
    <source>
        <strain evidence="6">CGMCC 1.15958</strain>
    </source>
</reference>
<accession>A0A917DUB3</accession>
<reference evidence="6" key="1">
    <citation type="journal article" date="2014" name="Int. J. Syst. Evol. Microbiol.">
        <title>Complete genome sequence of Corynebacterium casei LMG S-19264T (=DSM 44701T), isolated from a smear-ripened cheese.</title>
        <authorList>
            <consortium name="US DOE Joint Genome Institute (JGI-PGF)"/>
            <person name="Walter F."/>
            <person name="Albersmeier A."/>
            <person name="Kalinowski J."/>
            <person name="Ruckert C."/>
        </authorList>
    </citation>
    <scope>NUCLEOTIDE SEQUENCE</scope>
    <source>
        <strain evidence="6">CGMCC 1.15958</strain>
    </source>
</reference>
<dbReference type="InterPro" id="IPR007452">
    <property type="entry name" value="TamB_C"/>
</dbReference>
<evidence type="ECO:0000256" key="2">
    <source>
        <dbReference type="ARBA" id="ARBA00022692"/>
    </source>
</evidence>
<feature type="domain" description="Translocation and assembly module TamB C-terminal" evidence="5">
    <location>
        <begin position="1157"/>
        <end position="1585"/>
    </location>
</feature>
<dbReference type="GO" id="GO:0009306">
    <property type="term" value="P:protein secretion"/>
    <property type="evidence" value="ECO:0007669"/>
    <property type="project" value="InterPro"/>
</dbReference>
<protein>
    <recommendedName>
        <fullName evidence="5">Translocation and assembly module TamB C-terminal domain-containing protein</fullName>
    </recommendedName>
</protein>
<sequence length="1618" mass="178914">MYLQSPTGQDFLTKEIVSYLRKKLHTKVEIGKVRFDFPDWVSLENVYIEDLTKDTLVSGKRLYLDIDMLALLQNRADINQIELQDIRLKINRTLPDTTFNFNFILKAFDSGPSADTTSKPFDVGMKGVKLQNVHITYKDAVLGTDADANFAFLETKFDKFNLNKSQYHLASINGNKGSVILNLYKPLEKTVNITQAPTTSTDTLDFNFKKLNFTNISWLFDSSEDGIRSGGQIDTVQAEGEKVYLENQEIKLPKVLLNNATAFVEFAKKAQQSSPVIKKDTSENKTWKLNLGEVIVKNTNLRYDDNNNTKQAKGFDPAHIGIEKLGFKLDKFVFAQNQISGILKNTTFQEKSGLNIQNISSNFSYTNKALNLKKLIIKTPNTLLQDELAMQYNSVEDFNENLGNVGIKLNLKKSQLAVKDLLILVPTLAENPTFKGKTNEIIKADGIISGRVNNLVVSKLTVDGFGEAHLQVKGKIVGLPNTDKMVVDMELGQLSMTKADILRMAGDSAIPKSIELPQFIDVKGKIKGGLQNLVLDASLDSDLGGAAFKGTLKNITADKNQMYDGQINLQDFDLGKLTKQPEKVGKLTLNATVKGTDFDPKTMNTTVDGVAQKAVVNGYEYNNLLLKGSVKDQIANFNASVNDENAKVVLSTKINLADEYPAIEAKVNIDELDLNKLKLYTGSLSLKGDIEMNMVSTNPDNPLGKILINNAVIKKDGKTIPLDGIDLDIRNTNNRRDITLKSPFLNAQINGQFIYTQLSDILLTEVNKYFALPDIAYKPITAPYDLSISAKLNNHPIIKSFVSGISKLDTVNFDAQINNQRDTTLQANLFIPKIEYDTSSIDNARFKIFGANNHAKYEGNVAQIFYSDYRFRRIFIGGDVENNVLGLNLIAKDSLNANRYGLAANLRSIDKKLRLHLDEKGTLIDYKAWTADSTGYLEYSPAGIYINNLQLRQDKQRLTINSQSTTPNSPLNIQIDSLNIKPFVTLATQDSTLAGGTLNGLFTLTDYMNAPEFTGDLAIKNFVFTQIPIGNLQVNAANETSDRINVLATILGNNNDVNINGKYLLKEKKPLDFKININKIGAKTVEAFSFGQLKNARGNLTGLLNLKGEPSKPVLDGTIKFDTVSFSLAQLGAVYRIQNQSMIFKNSVISFNKFIIADSLGQNMTVNGNLSLQNIPNFNYKLNIDTKNFMVLNGNRKDNDFFYGKGFVDANLNIQGVGTKPAIEGSVKVKDGSDITVLLPDREIDKAETDGIVEFVNLKNPSAANVAKVDSNDIAPTFDFAEEVSLNIEVDDKSQLTIIVDELNGDNIKVKGNAQLNTGITPSGQPYVLGLYELTSGSYDLSFQFLKKEFAIKKGSNLLWTGDPMQAQVDITAVYNIEAEVPRAVASDKNTNKTKVPLEVQLKMSGNLSSPVIDFKVVVADNAPSDVSSEIEKDGYLKTLEQNPVEMNKQVFALLVLNKFLGEQSSDFFSGINPEAIARQSVSKLLTDQLNLLAGDLIKGIKLDFNLNSTAMSTDAGNKARTDLNVGLSKAFLNDRLKIAVGRNFQLENTTGSAASSNEIVDNISLNYSLSKDGRYLFSAYRKNQYQAILDGFVVETGVAFTLTLDYAYFKELFEKKK</sequence>
<evidence type="ECO:0000313" key="7">
    <source>
        <dbReference type="Proteomes" id="UP000609064"/>
    </source>
</evidence>